<dbReference type="Pfam" id="PF00665">
    <property type="entry name" value="rve"/>
    <property type="match status" value="1"/>
</dbReference>
<dbReference type="InterPro" id="IPR036397">
    <property type="entry name" value="RNaseH_sf"/>
</dbReference>
<dbReference type="InterPro" id="IPR001584">
    <property type="entry name" value="Integrase_cat-core"/>
</dbReference>
<dbReference type="PANTHER" id="PTHR46585">
    <property type="entry name" value="INTEGRASE CORE DOMAIN CONTAINING PROTEIN"/>
    <property type="match status" value="1"/>
</dbReference>
<dbReference type="GO" id="GO:0015074">
    <property type="term" value="P:DNA integration"/>
    <property type="evidence" value="ECO:0007669"/>
    <property type="project" value="InterPro"/>
</dbReference>
<evidence type="ECO:0000313" key="2">
    <source>
        <dbReference type="EMBL" id="KAF7627109.1"/>
    </source>
</evidence>
<dbReference type="Gene3D" id="3.30.420.10">
    <property type="entry name" value="Ribonuclease H-like superfamily/Ribonuclease H"/>
    <property type="match status" value="1"/>
</dbReference>
<proteinExistence type="predicted"/>
<feature type="domain" description="Integrase catalytic" evidence="1">
    <location>
        <begin position="69"/>
        <end position="234"/>
    </location>
</feature>
<protein>
    <submittedName>
        <fullName evidence="2">Integrase catalytic domain-containing protein</fullName>
    </submittedName>
</protein>
<dbReference type="AlphaFoldDB" id="A0A8S9Z7E2"/>
<accession>A0A8S9Z7E2</accession>
<evidence type="ECO:0000259" key="1">
    <source>
        <dbReference type="PROSITE" id="PS50994"/>
    </source>
</evidence>
<comment type="caution">
    <text evidence="2">The sequence shown here is derived from an EMBL/GenBank/DDBJ whole genome shotgun (WGS) entry which is preliminary data.</text>
</comment>
<name>A0A8S9Z7E2_9BILA</name>
<evidence type="ECO:0000313" key="3">
    <source>
        <dbReference type="Proteomes" id="UP000605970"/>
    </source>
</evidence>
<dbReference type="InterPro" id="IPR012337">
    <property type="entry name" value="RNaseH-like_sf"/>
</dbReference>
<keyword evidence="3" id="KW-1185">Reference proteome</keyword>
<dbReference type="EMBL" id="JABEBT010000169">
    <property type="protein sequence ID" value="KAF7627109.1"/>
    <property type="molecule type" value="Genomic_DNA"/>
</dbReference>
<gene>
    <name evidence="2" type="ORF">Mgra_00009619</name>
</gene>
<sequence length="1027" mass="121760">MENSNAMEMILDKLYNDPANPAGFAGLDQLWNEAKKEDSRIKRKDVKTYLEGHRTYTLHKPRRIHFKRSKTYPAGYMTDVQCDLADFQKLSRQNNGNNYALVAIDVLSKRVFAVPVRTKKSKDMINAFEKILERMEMYPHRIFSDKGKEFTSKEIMDFFKEKDIEKYTPNASIVKASLAERCIRNLKQRLYRFMSEKHTLKWTEALEKIVDAINHSKCRVLGGLRPIDISFNNAKKVREFVFGKVGSNQSKKKPRFKEKEYVRMSRNKNVFEKGYLPNYSYEILQVDLVKSKANPNRYRVRDNKGELFKGYFYPEELTRVRKDDNTSYRIENRNKIDGGKEYYVKFLDYPEPEWIDETHNVSDYPDNRPNKYRVHLPKPIEFQGGNWVCGLYSIQYPQSWAATIGTDEKQWVEINYKNQPIKRIGIPETTQLTPKGLGYFLKLALNKGNRVKRGLLVEKSDKIVVNEINMIATPAKKRKRREILEEPQNEEEVPEEIQKQRFIEKFFTKYLHNYWDMIRYLEDELVDQKVNIENTTKKLSDETDPIKKENYHELLEHLIAESEIKKKQIPTLKEEAKKRDGLDQRQVAEQFLETHQENYHEEFIELELDIIARYMDLDKKIKENQGVNQNVRATQDIKSLINVIKLMRKKLEELESVIIEKDFKSSREEFHQKNSKTHSEFVQKFFDDHPDDHLITFWRNLDGLKNLHKQIREKRSANLNEQDDVKKQENITDIEQKERLFKYRRERFNAIRQEAYRRYINNEFWVPPTNDEIKHMQKVEEKNHPEYLKHARKIDEDGNPIPIPPPILTEEMLEPLIKRGEYERNKEMEDEQKEKNLDLDSSKQNVIIPELFEDNNETDQKDEESSHILFEEHKQENDFHSDIEFEYLESIDRFRAHFNDPNIEDIKLSKQLCYVLGFPLRSIVNGQIGKYGIDLKGGFTSFAVYSKGLTDTVIMGNSVSSLLRIVAVDNKSGGVVERVYEQPMFIPVLPREINEIEIELRWMNGNLIKFNHGTVILTLVFKNFLKF</sequence>
<dbReference type="Proteomes" id="UP000605970">
    <property type="component" value="Unassembled WGS sequence"/>
</dbReference>
<reference evidence="2" key="1">
    <citation type="journal article" date="2020" name="Ecol. Evol.">
        <title>Genome structure and content of the rice root-knot nematode (Meloidogyne graminicola).</title>
        <authorList>
            <person name="Phan N.T."/>
            <person name="Danchin E.G.J."/>
            <person name="Klopp C."/>
            <person name="Perfus-Barbeoch L."/>
            <person name="Kozlowski D.K."/>
            <person name="Koutsovoulos G.D."/>
            <person name="Lopez-Roques C."/>
            <person name="Bouchez O."/>
            <person name="Zahm M."/>
            <person name="Besnard G."/>
            <person name="Bellafiore S."/>
        </authorList>
    </citation>
    <scope>NUCLEOTIDE SEQUENCE</scope>
    <source>
        <strain evidence="2">VN-18</strain>
    </source>
</reference>
<dbReference type="PROSITE" id="PS50994">
    <property type="entry name" value="INTEGRASE"/>
    <property type="match status" value="1"/>
</dbReference>
<dbReference type="GO" id="GO:0003676">
    <property type="term" value="F:nucleic acid binding"/>
    <property type="evidence" value="ECO:0007669"/>
    <property type="project" value="InterPro"/>
</dbReference>
<dbReference type="PANTHER" id="PTHR46585:SF1">
    <property type="entry name" value="CHROMO DOMAIN-CONTAINING PROTEIN"/>
    <property type="match status" value="1"/>
</dbReference>
<dbReference type="OrthoDB" id="6420463at2759"/>
<organism evidence="2 3">
    <name type="scientific">Meloidogyne graminicola</name>
    <dbReference type="NCBI Taxonomy" id="189291"/>
    <lineage>
        <taxon>Eukaryota</taxon>
        <taxon>Metazoa</taxon>
        <taxon>Ecdysozoa</taxon>
        <taxon>Nematoda</taxon>
        <taxon>Chromadorea</taxon>
        <taxon>Rhabditida</taxon>
        <taxon>Tylenchina</taxon>
        <taxon>Tylenchomorpha</taxon>
        <taxon>Tylenchoidea</taxon>
        <taxon>Meloidogynidae</taxon>
        <taxon>Meloidogyninae</taxon>
        <taxon>Meloidogyne</taxon>
    </lineage>
</organism>
<dbReference type="SUPFAM" id="SSF53098">
    <property type="entry name" value="Ribonuclease H-like"/>
    <property type="match status" value="1"/>
</dbReference>